<dbReference type="STRING" id="1117707.VQ7734_01851"/>
<protein>
    <submittedName>
        <fullName evidence="6">Precorrin-4 C(11)-methyltransferase</fullName>
        <ecNumber evidence="6">2.1.1.133</ecNumber>
    </submittedName>
</protein>
<dbReference type="Pfam" id="PF00590">
    <property type="entry name" value="TP_methylase"/>
    <property type="match status" value="1"/>
</dbReference>
<evidence type="ECO:0000256" key="2">
    <source>
        <dbReference type="ARBA" id="ARBA00022603"/>
    </source>
</evidence>
<dbReference type="CDD" id="cd11724">
    <property type="entry name" value="TP_methylase"/>
    <property type="match status" value="1"/>
</dbReference>
<dbReference type="GO" id="GO:0032259">
    <property type="term" value="P:methylation"/>
    <property type="evidence" value="ECO:0007669"/>
    <property type="project" value="UniProtKB-KW"/>
</dbReference>
<dbReference type="InterPro" id="IPR014776">
    <property type="entry name" value="4pyrrole_Mease_sub2"/>
</dbReference>
<dbReference type="EC" id="2.1.1.133" evidence="6"/>
<dbReference type="PANTHER" id="PTHR45790">
    <property type="entry name" value="SIROHEME SYNTHASE-RELATED"/>
    <property type="match status" value="1"/>
</dbReference>
<proteinExistence type="predicted"/>
<dbReference type="PANTHER" id="PTHR45790:SF4">
    <property type="entry name" value="COBALT-PRECORRIN-4 C(11)-METHYLTRANSFERASE"/>
    <property type="match status" value="1"/>
</dbReference>
<gene>
    <name evidence="6" type="primary">cobM_2</name>
    <name evidence="6" type="ORF">VQ7734_01851</name>
</gene>
<name>A0A1M7YU14_9VIBR</name>
<dbReference type="InterPro" id="IPR000878">
    <property type="entry name" value="4pyrrol_Mease"/>
</dbReference>
<organism evidence="6 7">
    <name type="scientific">Vibrio quintilis</name>
    <dbReference type="NCBI Taxonomy" id="1117707"/>
    <lineage>
        <taxon>Bacteria</taxon>
        <taxon>Pseudomonadati</taxon>
        <taxon>Pseudomonadota</taxon>
        <taxon>Gammaproteobacteria</taxon>
        <taxon>Vibrionales</taxon>
        <taxon>Vibrionaceae</taxon>
        <taxon>Vibrio</taxon>
    </lineage>
</organism>
<evidence type="ECO:0000313" key="6">
    <source>
        <dbReference type="EMBL" id="SHO56088.1"/>
    </source>
</evidence>
<reference evidence="7" key="1">
    <citation type="submission" date="2016-12" db="EMBL/GenBank/DDBJ databases">
        <authorList>
            <person name="Rodrigo-Torres L."/>
            <person name="Arahal R.D."/>
            <person name="Lucena T."/>
        </authorList>
    </citation>
    <scope>NUCLEOTIDE SEQUENCE [LARGE SCALE GENOMIC DNA]</scope>
</reference>
<sequence length="240" mass="26255">MGQEAGKFYLVSAGIGDTDNITLRAYKLIQQADIVLAMPFVSKLFADVLAGKEVHDPGHAFFIDADFNTAQDGEEDKIRQLIRGAVGQGKIVVVMDFGDPTIYSPQSGYLREFADLNPEVVPGISSFNAANAALGQEITGNYDHPVVLSEVMEYSERLDQLAASGATLILFSMRMDLADTIGQLKKHYPGDTPAVIVCHAGLRETQFVLRATLDSIVEEADKQQPLPWDHLLYVGEGLRR</sequence>
<dbReference type="Proteomes" id="UP000184600">
    <property type="component" value="Unassembled WGS sequence"/>
</dbReference>
<dbReference type="InterPro" id="IPR050161">
    <property type="entry name" value="Siro_Cobalamin_biosynth"/>
</dbReference>
<dbReference type="InterPro" id="IPR035996">
    <property type="entry name" value="4pyrrol_Methylase_sf"/>
</dbReference>
<dbReference type="EMBL" id="FRFG01000020">
    <property type="protein sequence ID" value="SHO56088.1"/>
    <property type="molecule type" value="Genomic_DNA"/>
</dbReference>
<keyword evidence="2 6" id="KW-0489">Methyltransferase</keyword>
<dbReference type="InterPro" id="IPR014777">
    <property type="entry name" value="4pyrrole_Mease_sub1"/>
</dbReference>
<keyword evidence="7" id="KW-1185">Reference proteome</keyword>
<dbReference type="SUPFAM" id="SSF53790">
    <property type="entry name" value="Tetrapyrrole methylase"/>
    <property type="match status" value="1"/>
</dbReference>
<evidence type="ECO:0000256" key="3">
    <source>
        <dbReference type="ARBA" id="ARBA00022679"/>
    </source>
</evidence>
<feature type="domain" description="Tetrapyrrole methylase" evidence="5">
    <location>
        <begin position="7"/>
        <end position="216"/>
    </location>
</feature>
<keyword evidence="4" id="KW-0949">S-adenosyl-L-methionine</keyword>
<comment type="pathway">
    <text evidence="1">Cofactor biosynthesis; adenosylcobalamin biosynthesis.</text>
</comment>
<keyword evidence="3 6" id="KW-0808">Transferase</keyword>
<evidence type="ECO:0000259" key="5">
    <source>
        <dbReference type="Pfam" id="PF00590"/>
    </source>
</evidence>
<evidence type="ECO:0000256" key="4">
    <source>
        <dbReference type="ARBA" id="ARBA00022691"/>
    </source>
</evidence>
<dbReference type="Gene3D" id="3.30.950.10">
    <property type="entry name" value="Methyltransferase, Cobalt-precorrin-4 Transmethylase, Domain 2"/>
    <property type="match status" value="1"/>
</dbReference>
<dbReference type="Gene3D" id="3.40.1010.10">
    <property type="entry name" value="Cobalt-precorrin-4 Transmethylase, Domain 1"/>
    <property type="match status" value="1"/>
</dbReference>
<evidence type="ECO:0000313" key="7">
    <source>
        <dbReference type="Proteomes" id="UP000184600"/>
    </source>
</evidence>
<evidence type="ECO:0000256" key="1">
    <source>
        <dbReference type="ARBA" id="ARBA00004953"/>
    </source>
</evidence>
<dbReference type="AlphaFoldDB" id="A0A1M7YU14"/>
<accession>A0A1M7YU14</accession>
<dbReference type="GO" id="GO:0046026">
    <property type="term" value="F:precorrin-4 C11-methyltransferase activity"/>
    <property type="evidence" value="ECO:0007669"/>
    <property type="project" value="UniProtKB-EC"/>
</dbReference>